<feature type="transmembrane region" description="Helical" evidence="10">
    <location>
        <begin position="462"/>
        <end position="484"/>
    </location>
</feature>
<feature type="transmembrane region" description="Helical" evidence="10">
    <location>
        <begin position="167"/>
        <end position="190"/>
    </location>
</feature>
<gene>
    <name evidence="12" type="ORF">AWRI3579_g2137</name>
</gene>
<feature type="transmembrane region" description="Helical" evidence="10">
    <location>
        <begin position="110"/>
        <end position="130"/>
    </location>
</feature>
<feature type="compositionally biased region" description="Polar residues" evidence="9">
    <location>
        <begin position="1"/>
        <end position="36"/>
    </location>
</feature>
<evidence type="ECO:0000256" key="10">
    <source>
        <dbReference type="SAM" id="Phobius"/>
    </source>
</evidence>
<dbReference type="InterPro" id="IPR005828">
    <property type="entry name" value="MFS_sugar_transport-like"/>
</dbReference>
<dbReference type="InParanoid" id="A0A1E5RDV5"/>
<feature type="transmembrane region" description="Helical" evidence="10">
    <location>
        <begin position="386"/>
        <end position="406"/>
    </location>
</feature>
<keyword evidence="7 10" id="KW-0472">Membrane</keyword>
<evidence type="ECO:0000256" key="4">
    <source>
        <dbReference type="ARBA" id="ARBA00022597"/>
    </source>
</evidence>
<accession>A0A1E5RDV5</accession>
<dbReference type="Pfam" id="PF00083">
    <property type="entry name" value="Sugar_tr"/>
    <property type="match status" value="1"/>
</dbReference>
<dbReference type="InterPro" id="IPR003663">
    <property type="entry name" value="Sugar/inositol_transpt"/>
</dbReference>
<keyword evidence="6 10" id="KW-1133">Transmembrane helix</keyword>
<dbReference type="InterPro" id="IPR036259">
    <property type="entry name" value="MFS_trans_sf"/>
</dbReference>
<name>A0A1E5RDV5_9ASCO</name>
<dbReference type="CDD" id="cd17356">
    <property type="entry name" value="MFS_HXT"/>
    <property type="match status" value="1"/>
</dbReference>
<comment type="similarity">
    <text evidence="2 8">Belongs to the major facilitator superfamily. Sugar transporter (TC 2.A.1.1) family.</text>
</comment>
<keyword evidence="3 8" id="KW-0813">Transport</keyword>
<organism evidence="12 13">
    <name type="scientific">Hanseniaspora osmophila</name>
    <dbReference type="NCBI Taxonomy" id="56408"/>
    <lineage>
        <taxon>Eukaryota</taxon>
        <taxon>Fungi</taxon>
        <taxon>Dikarya</taxon>
        <taxon>Ascomycota</taxon>
        <taxon>Saccharomycotina</taxon>
        <taxon>Saccharomycetes</taxon>
        <taxon>Saccharomycodales</taxon>
        <taxon>Saccharomycodaceae</taxon>
        <taxon>Hanseniaspora</taxon>
    </lineage>
</organism>
<comment type="subcellular location">
    <subcellularLocation>
        <location evidence="1">Membrane</location>
        <topology evidence="1">Multi-pass membrane protein</topology>
    </subcellularLocation>
</comment>
<dbReference type="NCBIfam" id="TIGR00879">
    <property type="entry name" value="SP"/>
    <property type="match status" value="1"/>
</dbReference>
<dbReference type="GO" id="GO:0005351">
    <property type="term" value="F:carbohydrate:proton symporter activity"/>
    <property type="evidence" value="ECO:0007669"/>
    <property type="project" value="TreeGrafter"/>
</dbReference>
<keyword evidence="13" id="KW-1185">Reference proteome</keyword>
<dbReference type="PROSITE" id="PS50850">
    <property type="entry name" value="MFS"/>
    <property type="match status" value="1"/>
</dbReference>
<dbReference type="OrthoDB" id="5141738at2759"/>
<dbReference type="Proteomes" id="UP000095728">
    <property type="component" value="Unassembled WGS sequence"/>
</dbReference>
<feature type="compositionally biased region" description="Basic and acidic residues" evidence="9">
    <location>
        <begin position="37"/>
        <end position="47"/>
    </location>
</feature>
<feature type="region of interest" description="Disordered" evidence="9">
    <location>
        <begin position="1"/>
        <end position="50"/>
    </location>
</feature>
<feature type="transmembrane region" description="Helical" evidence="10">
    <location>
        <begin position="357"/>
        <end position="379"/>
    </location>
</feature>
<dbReference type="STRING" id="56408.A0A1E5RDV5"/>
<feature type="domain" description="Major facilitator superfamily (MFS) profile" evidence="11">
    <location>
        <begin position="66"/>
        <end position="515"/>
    </location>
</feature>
<sequence>MSSLENKSTQSNSEAQSQLSTPPVDVQNNNKSNKAQRFNEDGTLKIDPEDEMPQKPFSAYWGVCSMCLMIAFGGMIFGYDTGSISGFVNMSDFIQRFGSHNSKGYYLSNVRTGLIVSIFNIGCAIGGLILGKLGDIYGRKIALMVVSIIYIIGIVIQIASVKAWYQYFIGRIISGLGVGGIAVLCPMLIGETAPKHLRGACVACYQLMVTCGIFLGYCINYGTKKYTGSAQWRITLGLSFLWGLFMIGGLTLVPESSRYLCEKGRIEEAKKALATCNKVEMDDPAVIAELDVILANVEAEAMAGSATWKEIFETKTKVFQRLVMGTMIQSLQQLTGDNFFFYYGTTVFQAVGLEDSFQTSIIIGVVNFFSTGVGIYTVGLFGRRSCLLVGATCMTICLCIFASVGVKALWPNGWEVGSPSKAAGDVMIVFTCLYILSFATTWAPLAYVVVSESYPLRVKSKCIAIASAANWIWGFLISFFTPFITSAIHFAYGYVFMGCTVFMVFYVFFMVPETKGLSLEEVNDLWMEGVLPWKSANWVAPDKRGADYNAEDLKHDEKKGLKRFF</sequence>
<evidence type="ECO:0000313" key="13">
    <source>
        <dbReference type="Proteomes" id="UP000095728"/>
    </source>
</evidence>
<dbReference type="FunFam" id="1.20.1250.20:FF:000044">
    <property type="entry name" value="Hexose transporter Hxt3p"/>
    <property type="match status" value="1"/>
</dbReference>
<proteinExistence type="inferred from homology"/>
<comment type="caution">
    <text evidence="12">The sequence shown here is derived from an EMBL/GenBank/DDBJ whole genome shotgun (WGS) entry which is preliminary data.</text>
</comment>
<evidence type="ECO:0000256" key="8">
    <source>
        <dbReference type="RuleBase" id="RU003346"/>
    </source>
</evidence>
<dbReference type="InterPro" id="IPR050360">
    <property type="entry name" value="MFS_Sugar_Transporters"/>
</dbReference>
<dbReference type="InterPro" id="IPR005829">
    <property type="entry name" value="Sugar_transporter_CS"/>
</dbReference>
<dbReference type="PANTHER" id="PTHR48022:SF75">
    <property type="entry name" value="GALACTOSE TRANSPORTER-RELATED"/>
    <property type="match status" value="1"/>
</dbReference>
<evidence type="ECO:0000256" key="6">
    <source>
        <dbReference type="ARBA" id="ARBA00022989"/>
    </source>
</evidence>
<dbReference type="PROSITE" id="PS00217">
    <property type="entry name" value="SUGAR_TRANSPORT_2"/>
    <property type="match status" value="1"/>
</dbReference>
<dbReference type="PRINTS" id="PR00171">
    <property type="entry name" value="SUGRTRNSPORT"/>
</dbReference>
<feature type="transmembrane region" description="Helical" evidence="10">
    <location>
        <begin position="202"/>
        <end position="222"/>
    </location>
</feature>
<feature type="transmembrane region" description="Helical" evidence="10">
    <location>
        <begin position="490"/>
        <end position="509"/>
    </location>
</feature>
<dbReference type="EMBL" id="LPNM01000007">
    <property type="protein sequence ID" value="OEJ85077.1"/>
    <property type="molecule type" value="Genomic_DNA"/>
</dbReference>
<dbReference type="PANTHER" id="PTHR48022">
    <property type="entry name" value="PLASTIDIC GLUCOSE TRANSPORTER 4"/>
    <property type="match status" value="1"/>
</dbReference>
<evidence type="ECO:0000256" key="3">
    <source>
        <dbReference type="ARBA" id="ARBA00022448"/>
    </source>
</evidence>
<keyword evidence="5 10" id="KW-0812">Transmembrane</keyword>
<dbReference type="Gene3D" id="1.20.1250.20">
    <property type="entry name" value="MFS general substrate transporter like domains"/>
    <property type="match status" value="1"/>
</dbReference>
<evidence type="ECO:0000259" key="11">
    <source>
        <dbReference type="PROSITE" id="PS50850"/>
    </source>
</evidence>
<reference evidence="13" key="1">
    <citation type="journal article" date="2016" name="Genome Announc.">
        <title>Genome sequences of three species of Hanseniaspora isolated from spontaneous wine fermentations.</title>
        <authorList>
            <person name="Sternes P.R."/>
            <person name="Lee D."/>
            <person name="Kutyna D.R."/>
            <person name="Borneman A.R."/>
        </authorList>
    </citation>
    <scope>NUCLEOTIDE SEQUENCE [LARGE SCALE GENOMIC DNA]</scope>
    <source>
        <strain evidence="13">AWRI3579</strain>
    </source>
</reference>
<dbReference type="GO" id="GO:0055056">
    <property type="term" value="F:D-glucose transmembrane transporter activity"/>
    <property type="evidence" value="ECO:0007669"/>
    <property type="project" value="UniProtKB-ARBA"/>
</dbReference>
<feature type="transmembrane region" description="Helical" evidence="10">
    <location>
        <begin position="234"/>
        <end position="253"/>
    </location>
</feature>
<dbReference type="InterPro" id="IPR020846">
    <property type="entry name" value="MFS_dom"/>
</dbReference>
<dbReference type="SUPFAM" id="SSF103473">
    <property type="entry name" value="MFS general substrate transporter"/>
    <property type="match status" value="1"/>
</dbReference>
<feature type="transmembrane region" description="Helical" evidence="10">
    <location>
        <begin position="426"/>
        <end position="450"/>
    </location>
</feature>
<evidence type="ECO:0000313" key="12">
    <source>
        <dbReference type="EMBL" id="OEJ85077.1"/>
    </source>
</evidence>
<evidence type="ECO:0000256" key="2">
    <source>
        <dbReference type="ARBA" id="ARBA00010992"/>
    </source>
</evidence>
<evidence type="ECO:0000256" key="1">
    <source>
        <dbReference type="ARBA" id="ARBA00004141"/>
    </source>
</evidence>
<feature type="transmembrane region" description="Helical" evidence="10">
    <location>
        <begin position="59"/>
        <end position="79"/>
    </location>
</feature>
<dbReference type="AlphaFoldDB" id="A0A1E5RDV5"/>
<evidence type="ECO:0000256" key="9">
    <source>
        <dbReference type="SAM" id="MobiDB-lite"/>
    </source>
</evidence>
<evidence type="ECO:0000256" key="7">
    <source>
        <dbReference type="ARBA" id="ARBA00023136"/>
    </source>
</evidence>
<protein>
    <submittedName>
        <fullName evidence="12">Hexose transporter 2</fullName>
    </submittedName>
</protein>
<evidence type="ECO:0000256" key="5">
    <source>
        <dbReference type="ARBA" id="ARBA00022692"/>
    </source>
</evidence>
<dbReference type="GO" id="GO:0005886">
    <property type="term" value="C:plasma membrane"/>
    <property type="evidence" value="ECO:0007669"/>
    <property type="project" value="TreeGrafter"/>
</dbReference>
<keyword evidence="4" id="KW-0762">Sugar transport</keyword>
<feature type="transmembrane region" description="Helical" evidence="10">
    <location>
        <begin position="142"/>
        <end position="161"/>
    </location>
</feature>